<feature type="non-terminal residue" evidence="3">
    <location>
        <position position="380"/>
    </location>
</feature>
<comment type="caution">
    <text evidence="3">The sequence shown here is derived from an EMBL/GenBank/DDBJ whole genome shotgun (WGS) entry which is preliminary data.</text>
</comment>
<proteinExistence type="predicted"/>
<organism evidence="3">
    <name type="scientific">mine drainage metagenome</name>
    <dbReference type="NCBI Taxonomy" id="410659"/>
    <lineage>
        <taxon>unclassified sequences</taxon>
        <taxon>metagenomes</taxon>
        <taxon>ecological metagenomes</taxon>
    </lineage>
</organism>
<evidence type="ECO:0000313" key="3">
    <source>
        <dbReference type="EMBL" id="EQD73513.1"/>
    </source>
</evidence>
<name>T1BXW8_9ZZZZ</name>
<reference evidence="3" key="2">
    <citation type="journal article" date="2014" name="ISME J.">
        <title>Microbial stratification in low pH oxic and suboxic macroscopic growths along an acid mine drainage.</title>
        <authorList>
            <person name="Mendez-Garcia C."/>
            <person name="Mesa V."/>
            <person name="Sprenger R.R."/>
            <person name="Richter M."/>
            <person name="Diez M.S."/>
            <person name="Solano J."/>
            <person name="Bargiela R."/>
            <person name="Golyshina O.V."/>
            <person name="Manteca A."/>
            <person name="Ramos J.L."/>
            <person name="Gallego J.R."/>
            <person name="Llorente I."/>
            <person name="Martins Dos Santos V.A."/>
            <person name="Jensen O.N."/>
            <person name="Pelaez A.I."/>
            <person name="Sanchez J."/>
            <person name="Ferrer M."/>
        </authorList>
    </citation>
    <scope>NUCLEOTIDE SEQUENCE</scope>
</reference>
<feature type="domain" description="FAD/NAD(P)-binding" evidence="2">
    <location>
        <begin position="5"/>
        <end position="145"/>
    </location>
</feature>
<evidence type="ECO:0000259" key="2">
    <source>
        <dbReference type="Pfam" id="PF07992"/>
    </source>
</evidence>
<dbReference type="EMBL" id="AUZY01001937">
    <property type="protein sequence ID" value="EQD73513.1"/>
    <property type="molecule type" value="Genomic_DNA"/>
</dbReference>
<dbReference type="Pfam" id="PF07992">
    <property type="entry name" value="Pyr_redox_2"/>
    <property type="match status" value="1"/>
</dbReference>
<dbReference type="PANTHER" id="PTHR43755">
    <property type="match status" value="1"/>
</dbReference>
<reference evidence="3" key="1">
    <citation type="submission" date="2013-08" db="EMBL/GenBank/DDBJ databases">
        <authorList>
            <person name="Mendez C."/>
            <person name="Richter M."/>
            <person name="Ferrer M."/>
            <person name="Sanchez J."/>
        </authorList>
    </citation>
    <scope>NUCLEOTIDE SEQUENCE</scope>
</reference>
<dbReference type="InterPro" id="IPR052541">
    <property type="entry name" value="SQRD"/>
</dbReference>
<protein>
    <submittedName>
        <fullName evidence="3">FAD-dependent pyridine nucleotide-disulfide oxidoreductase</fullName>
    </submittedName>
</protein>
<feature type="region of interest" description="Disordered" evidence="1">
    <location>
        <begin position="354"/>
        <end position="380"/>
    </location>
</feature>
<dbReference type="InterPro" id="IPR036188">
    <property type="entry name" value="FAD/NAD-bd_sf"/>
</dbReference>
<dbReference type="AlphaFoldDB" id="T1BXW8"/>
<dbReference type="Gene3D" id="3.50.50.60">
    <property type="entry name" value="FAD/NAD(P)-binding domain"/>
    <property type="match status" value="2"/>
</dbReference>
<dbReference type="GO" id="GO:0016491">
    <property type="term" value="F:oxidoreductase activity"/>
    <property type="evidence" value="ECO:0007669"/>
    <property type="project" value="InterPro"/>
</dbReference>
<gene>
    <name evidence="3" type="ORF">B1B_03184</name>
</gene>
<dbReference type="PANTHER" id="PTHR43755:SF1">
    <property type="entry name" value="FAD-DEPENDENT PYRIDINE NUCLEOTIDE-DISULPHIDE OXIDOREDUCTASE"/>
    <property type="match status" value="1"/>
</dbReference>
<evidence type="ECO:0000256" key="1">
    <source>
        <dbReference type="SAM" id="MobiDB-lite"/>
    </source>
</evidence>
<dbReference type="PRINTS" id="PR00368">
    <property type="entry name" value="FADPNR"/>
</dbReference>
<dbReference type="InterPro" id="IPR023753">
    <property type="entry name" value="FAD/NAD-binding_dom"/>
</dbReference>
<sequence length="380" mass="40918">MTGRTVLVLGAGYGGLTVASELRTRLPSEHRVVLIDRNDTLRLCAFNLDVMTAKRAAAPEGKLASVAGQGVEFVHGKVVRIDPKTRTVETSAGKFEGDYLVLAMGAELDPGQIPGFPEAAFNLYDAEGAQKLQGALADLKQGRVVVMVSRTPFKCPAAPYEAAFLIDWLLRTNGVREKVSVSLYTPEWQPMAAAGEAVGNEVVRMLASRQIDYFTEHMVLKVEPEKRRVWFEIDDADYDVLVGVPPHVAPASVREAGLTDSSGWVPVRPGTLETRFPGVYAVGDLVSIPLHNGLFLPMAGVFALQEGVTVATNIAAEIRRGPHEAEFEGEGFCYVEVGGGEAAFASGRFFAKPAPQVHFEPPSPPADRDGQGSRSPHRPA</sequence>
<accession>T1BXW8</accession>
<dbReference type="SUPFAM" id="SSF51905">
    <property type="entry name" value="FAD/NAD(P)-binding domain"/>
    <property type="match status" value="2"/>
</dbReference>